<accession>A0ABY5VYC8</accession>
<gene>
    <name evidence="2" type="ORF">Dfulv_37280</name>
</gene>
<feature type="region of interest" description="Disordered" evidence="1">
    <location>
        <begin position="1"/>
        <end position="78"/>
    </location>
</feature>
<keyword evidence="3" id="KW-1185">Reference proteome</keyword>
<organism evidence="2 3">
    <name type="scientific">Dactylosporangium fulvum</name>
    <dbReference type="NCBI Taxonomy" id="53359"/>
    <lineage>
        <taxon>Bacteria</taxon>
        <taxon>Bacillati</taxon>
        <taxon>Actinomycetota</taxon>
        <taxon>Actinomycetes</taxon>
        <taxon>Micromonosporales</taxon>
        <taxon>Micromonosporaceae</taxon>
        <taxon>Dactylosporangium</taxon>
    </lineage>
</organism>
<evidence type="ECO:0000256" key="1">
    <source>
        <dbReference type="SAM" id="MobiDB-lite"/>
    </source>
</evidence>
<proteinExistence type="predicted"/>
<dbReference type="EMBL" id="CP073720">
    <property type="protein sequence ID" value="UWP80756.1"/>
    <property type="molecule type" value="Genomic_DNA"/>
</dbReference>
<reference evidence="2" key="1">
    <citation type="submission" date="2021-04" db="EMBL/GenBank/DDBJ databases">
        <authorList>
            <person name="Hartkoorn R.C."/>
            <person name="Beaudoing E."/>
            <person name="Hot D."/>
        </authorList>
    </citation>
    <scope>NUCLEOTIDE SEQUENCE</scope>
    <source>
        <strain evidence="2">NRRL B-16292</strain>
    </source>
</reference>
<feature type="compositionally biased region" description="Low complexity" evidence="1">
    <location>
        <begin position="50"/>
        <end position="63"/>
    </location>
</feature>
<evidence type="ECO:0000313" key="2">
    <source>
        <dbReference type="EMBL" id="UWP80756.1"/>
    </source>
</evidence>
<dbReference type="Proteomes" id="UP001059617">
    <property type="component" value="Chromosome"/>
</dbReference>
<sequence length="78" mass="8393">MSEFEEYVEHHSTIRSGAAGRATNGEELPAGSAREVDEELEAEEHGGWAAPGETPPEAATLPPDMEQVPDPDGSRHRL</sequence>
<protein>
    <submittedName>
        <fullName evidence="2">Uncharacterized protein</fullName>
    </submittedName>
</protein>
<evidence type="ECO:0000313" key="3">
    <source>
        <dbReference type="Proteomes" id="UP001059617"/>
    </source>
</evidence>
<dbReference type="RefSeq" id="WP_259858514.1">
    <property type="nucleotide sequence ID" value="NZ_BAAAST010000048.1"/>
</dbReference>
<name>A0ABY5VYC8_9ACTN</name>
<reference evidence="2" key="2">
    <citation type="submission" date="2022-09" db="EMBL/GenBank/DDBJ databases">
        <title>Biosynthetic gene clusters of Dactylosporangioum fulvum.</title>
        <authorList>
            <person name="Caradec T."/>
        </authorList>
    </citation>
    <scope>NUCLEOTIDE SEQUENCE</scope>
    <source>
        <strain evidence="2">NRRL B-16292</strain>
    </source>
</reference>